<reference evidence="5" key="1">
    <citation type="submission" date="2013-02" db="EMBL/GenBank/DDBJ databases">
        <title>The complete genome sequence of Corynebacterium casei LMG S-19264 (=DSM 44701).</title>
        <authorList>
            <person name="Ruckert C."/>
            <person name="Albersmeier A."/>
            <person name="Kalinowski J."/>
        </authorList>
    </citation>
    <scope>NUCLEOTIDE SEQUENCE [LARGE SCALE GENOMIC DNA]</scope>
    <source>
        <strain evidence="5">LMG S-19264</strain>
    </source>
</reference>
<feature type="domain" description="DUF1707" evidence="3">
    <location>
        <begin position="18"/>
        <end position="69"/>
    </location>
</feature>
<evidence type="ECO:0000313" key="5">
    <source>
        <dbReference type="Proteomes" id="UP000019226"/>
    </source>
</evidence>
<feature type="transmembrane region" description="Helical" evidence="2">
    <location>
        <begin position="140"/>
        <end position="158"/>
    </location>
</feature>
<keyword evidence="5" id="KW-1185">Reference proteome</keyword>
<protein>
    <recommendedName>
        <fullName evidence="3">DUF1707 domain-containing protein</fullName>
    </recommendedName>
</protein>
<organism evidence="4 5">
    <name type="scientific">Corynebacterium casei LMG S-19264</name>
    <dbReference type="NCBI Taxonomy" id="1285583"/>
    <lineage>
        <taxon>Bacteria</taxon>
        <taxon>Bacillati</taxon>
        <taxon>Actinomycetota</taxon>
        <taxon>Actinomycetes</taxon>
        <taxon>Mycobacteriales</taxon>
        <taxon>Corynebacteriaceae</taxon>
        <taxon>Corynebacterium</taxon>
    </lineage>
</organism>
<keyword evidence="2" id="KW-1133">Transmembrane helix</keyword>
<evidence type="ECO:0000313" key="4">
    <source>
        <dbReference type="EMBL" id="AHI20739.1"/>
    </source>
</evidence>
<keyword evidence="2" id="KW-0472">Membrane</keyword>
<dbReference type="Pfam" id="PF08044">
    <property type="entry name" value="DUF1707"/>
    <property type="match status" value="1"/>
</dbReference>
<evidence type="ECO:0000259" key="3">
    <source>
        <dbReference type="Pfam" id="PF08044"/>
    </source>
</evidence>
<feature type="region of interest" description="Disordered" evidence="1">
    <location>
        <begin position="65"/>
        <end position="101"/>
    </location>
</feature>
<sequence>MTTPQPYSDPSPDNAHFRVGDKERNHVLDLLSAHFADGYIDVHEFEERTGHAAIARTRGDLDTLLKDLPSGNSSAPAPNLDPELQERQSSPHKAVAKNSDRELEELINRGKKVQRLDSTIWTVAMILFFVFMFLTDWSYFWLFPVGAVGGSIAIRAFYKLDDDEEEIFNEINEKEQNERSKRLRKAAERRRELEQ</sequence>
<accession>A0ABM5PRY5</accession>
<gene>
    <name evidence="4" type="ORF">CCASEI_10920</name>
</gene>
<proteinExistence type="predicted"/>
<feature type="transmembrane region" description="Helical" evidence="2">
    <location>
        <begin position="116"/>
        <end position="134"/>
    </location>
</feature>
<dbReference type="EMBL" id="CP004350">
    <property type="protein sequence ID" value="AHI20739.1"/>
    <property type="molecule type" value="Genomic_DNA"/>
</dbReference>
<dbReference type="Proteomes" id="UP000019226">
    <property type="component" value="Chromosome"/>
</dbReference>
<keyword evidence="2" id="KW-0812">Transmembrane</keyword>
<evidence type="ECO:0000256" key="1">
    <source>
        <dbReference type="SAM" id="MobiDB-lite"/>
    </source>
</evidence>
<name>A0ABM5PRY5_9CORY</name>
<dbReference type="RefSeq" id="WP_006821956.1">
    <property type="nucleotide sequence ID" value="NZ_CP004350.1"/>
</dbReference>
<dbReference type="GeneID" id="82878291"/>
<dbReference type="InterPro" id="IPR012551">
    <property type="entry name" value="DUF1707_SHOCT-like"/>
</dbReference>
<feature type="region of interest" description="Disordered" evidence="1">
    <location>
        <begin position="176"/>
        <end position="195"/>
    </location>
</feature>
<evidence type="ECO:0000256" key="2">
    <source>
        <dbReference type="SAM" id="Phobius"/>
    </source>
</evidence>